<dbReference type="RefSeq" id="WP_198110494.1">
    <property type="nucleotide sequence ID" value="NZ_JAEDAK010000004.1"/>
</dbReference>
<dbReference type="InterPro" id="IPR036249">
    <property type="entry name" value="Thioredoxin-like_sf"/>
</dbReference>
<proteinExistence type="inferred from homology"/>
<dbReference type="SUPFAM" id="SSF52833">
    <property type="entry name" value="Thioredoxin-like"/>
    <property type="match status" value="1"/>
</dbReference>
<keyword evidence="3" id="KW-0479">Metal-binding</keyword>
<evidence type="ECO:0000259" key="8">
    <source>
        <dbReference type="PROSITE" id="PS51352"/>
    </source>
</evidence>
<dbReference type="GO" id="GO:0015035">
    <property type="term" value="F:protein-disulfide reductase activity"/>
    <property type="evidence" value="ECO:0007669"/>
    <property type="project" value="UniProtKB-UniRule"/>
</dbReference>
<dbReference type="PROSITE" id="PS00194">
    <property type="entry name" value="THIOREDOXIN_1"/>
    <property type="match status" value="1"/>
</dbReference>
<sequence length="142" mass="15342">MHLVCSQCGAVNRVPEERLGDGPVCAKCKTELAPAHPVALSDARFFDYIAKTEQPVLVDFWAEWCGPCHAMAPHFEAAAAALPGVRFAKVETDSNPQASVRNRIRSIPTLVLYRGGEEIARRSGAMPAAELQRWVQGALSAG</sequence>
<keyword evidence="5" id="KW-1015">Disulfide bond</keyword>
<keyword evidence="4" id="KW-0249">Electron transport</keyword>
<dbReference type="NCBIfam" id="NF008229">
    <property type="entry name" value="PRK10996.1"/>
    <property type="match status" value="1"/>
</dbReference>
<dbReference type="InterPro" id="IPR017937">
    <property type="entry name" value="Thioredoxin_CS"/>
</dbReference>
<dbReference type="Gene3D" id="3.40.30.10">
    <property type="entry name" value="Glutaredoxin"/>
    <property type="match status" value="1"/>
</dbReference>
<evidence type="ECO:0000256" key="3">
    <source>
        <dbReference type="ARBA" id="ARBA00022723"/>
    </source>
</evidence>
<keyword evidence="2" id="KW-0813">Transport</keyword>
<dbReference type="Gene3D" id="2.30.30.380">
    <property type="entry name" value="Zn-finger domain of Sec23/24"/>
    <property type="match status" value="1"/>
</dbReference>
<dbReference type="PRINTS" id="PR00421">
    <property type="entry name" value="THIOREDOXIN"/>
</dbReference>
<name>A0A931NDQ0_9BURK</name>
<evidence type="ECO:0000313" key="10">
    <source>
        <dbReference type="Proteomes" id="UP000613266"/>
    </source>
</evidence>
<feature type="domain" description="Thioredoxin" evidence="8">
    <location>
        <begin position="29"/>
        <end position="140"/>
    </location>
</feature>
<protein>
    <recommendedName>
        <fullName evidence="7">Thioredoxin</fullName>
    </recommendedName>
</protein>
<organism evidence="9 10">
    <name type="scientific">Inhella proteolytica</name>
    <dbReference type="NCBI Taxonomy" id="2795029"/>
    <lineage>
        <taxon>Bacteria</taxon>
        <taxon>Pseudomonadati</taxon>
        <taxon>Pseudomonadota</taxon>
        <taxon>Betaproteobacteria</taxon>
        <taxon>Burkholderiales</taxon>
        <taxon>Sphaerotilaceae</taxon>
        <taxon>Inhella</taxon>
    </lineage>
</organism>
<dbReference type="Pfam" id="PF21352">
    <property type="entry name" value="Zn_ribbon_Thio2"/>
    <property type="match status" value="1"/>
</dbReference>
<dbReference type="PANTHER" id="PTHR45663:SF11">
    <property type="entry name" value="GEO12009P1"/>
    <property type="match status" value="1"/>
</dbReference>
<gene>
    <name evidence="9" type="primary">trxC</name>
    <name evidence="9" type="ORF">I7X39_08215</name>
</gene>
<dbReference type="PANTHER" id="PTHR45663">
    <property type="entry name" value="GEO12009P1"/>
    <property type="match status" value="1"/>
</dbReference>
<dbReference type="Proteomes" id="UP000613266">
    <property type="component" value="Unassembled WGS sequence"/>
</dbReference>
<evidence type="ECO:0000313" key="9">
    <source>
        <dbReference type="EMBL" id="MBH9576887.1"/>
    </source>
</evidence>
<dbReference type="GO" id="GO:0046872">
    <property type="term" value="F:metal ion binding"/>
    <property type="evidence" value="ECO:0007669"/>
    <property type="project" value="UniProtKB-KW"/>
</dbReference>
<dbReference type="InterPro" id="IPR005746">
    <property type="entry name" value="Thioredoxin"/>
</dbReference>
<keyword evidence="10" id="KW-1185">Reference proteome</keyword>
<dbReference type="InterPro" id="IPR049299">
    <property type="entry name" value="Thio2_N"/>
</dbReference>
<evidence type="ECO:0000256" key="2">
    <source>
        <dbReference type="ARBA" id="ARBA00022448"/>
    </source>
</evidence>
<keyword evidence="6" id="KW-0676">Redox-active center</keyword>
<comment type="similarity">
    <text evidence="1">Belongs to the thioredoxin family.</text>
</comment>
<reference evidence="9" key="1">
    <citation type="submission" date="2020-12" db="EMBL/GenBank/DDBJ databases">
        <title>The genome sequence of Inhella sp. 1Y17.</title>
        <authorList>
            <person name="Liu Y."/>
        </authorList>
    </citation>
    <scope>NUCLEOTIDE SEQUENCE</scope>
    <source>
        <strain evidence="9">1Y17</strain>
    </source>
</reference>
<accession>A0A931NDQ0</accession>
<dbReference type="GO" id="GO:0005737">
    <property type="term" value="C:cytoplasm"/>
    <property type="evidence" value="ECO:0007669"/>
    <property type="project" value="TreeGrafter"/>
</dbReference>
<dbReference type="EMBL" id="JAEDAK010000004">
    <property type="protein sequence ID" value="MBH9576887.1"/>
    <property type="molecule type" value="Genomic_DNA"/>
</dbReference>
<dbReference type="CDD" id="cd02947">
    <property type="entry name" value="TRX_family"/>
    <property type="match status" value="1"/>
</dbReference>
<dbReference type="Pfam" id="PF00085">
    <property type="entry name" value="Thioredoxin"/>
    <property type="match status" value="1"/>
</dbReference>
<comment type="caution">
    <text evidence="9">The sequence shown here is derived from an EMBL/GenBank/DDBJ whole genome shotgun (WGS) entry which is preliminary data.</text>
</comment>
<evidence type="ECO:0000256" key="5">
    <source>
        <dbReference type="ARBA" id="ARBA00023157"/>
    </source>
</evidence>
<dbReference type="AlphaFoldDB" id="A0A931NDQ0"/>
<dbReference type="InterPro" id="IPR013766">
    <property type="entry name" value="Thioredoxin_domain"/>
</dbReference>
<evidence type="ECO:0000256" key="4">
    <source>
        <dbReference type="ARBA" id="ARBA00022982"/>
    </source>
</evidence>
<evidence type="ECO:0000256" key="1">
    <source>
        <dbReference type="ARBA" id="ARBA00008987"/>
    </source>
</evidence>
<evidence type="ECO:0000256" key="6">
    <source>
        <dbReference type="ARBA" id="ARBA00023284"/>
    </source>
</evidence>
<dbReference type="NCBIfam" id="TIGR01068">
    <property type="entry name" value="thioredoxin"/>
    <property type="match status" value="1"/>
</dbReference>
<dbReference type="PROSITE" id="PS51352">
    <property type="entry name" value="THIOREDOXIN_2"/>
    <property type="match status" value="1"/>
</dbReference>
<evidence type="ECO:0000256" key="7">
    <source>
        <dbReference type="NCBIfam" id="TIGR01068"/>
    </source>
</evidence>